<dbReference type="InterPro" id="IPR018060">
    <property type="entry name" value="HTH_AraC"/>
</dbReference>
<evidence type="ECO:0000256" key="3">
    <source>
        <dbReference type="ARBA" id="ARBA00023163"/>
    </source>
</evidence>
<organism evidence="5 6">
    <name type="scientific">Pseudonocardia hispaniensis</name>
    <dbReference type="NCBI Taxonomy" id="904933"/>
    <lineage>
        <taxon>Bacteria</taxon>
        <taxon>Bacillati</taxon>
        <taxon>Actinomycetota</taxon>
        <taxon>Actinomycetes</taxon>
        <taxon>Pseudonocardiales</taxon>
        <taxon>Pseudonocardiaceae</taxon>
        <taxon>Pseudonocardia</taxon>
    </lineage>
</organism>
<dbReference type="Pfam" id="PF14525">
    <property type="entry name" value="AraC_binding_2"/>
    <property type="match status" value="1"/>
</dbReference>
<evidence type="ECO:0000313" key="6">
    <source>
        <dbReference type="Proteomes" id="UP001596302"/>
    </source>
</evidence>
<keyword evidence="2" id="KW-0238">DNA-binding</keyword>
<dbReference type="InterPro" id="IPR035418">
    <property type="entry name" value="AraC-bd_2"/>
</dbReference>
<keyword evidence="3" id="KW-0804">Transcription</keyword>
<accession>A0ABW1J2L6</accession>
<evidence type="ECO:0000313" key="5">
    <source>
        <dbReference type="EMBL" id="MFC5994650.1"/>
    </source>
</evidence>
<feature type="domain" description="HTH araC/xylS-type" evidence="4">
    <location>
        <begin position="250"/>
        <end position="352"/>
    </location>
</feature>
<dbReference type="EMBL" id="JBHSQW010000023">
    <property type="protein sequence ID" value="MFC5994650.1"/>
    <property type="molecule type" value="Genomic_DNA"/>
</dbReference>
<proteinExistence type="predicted"/>
<dbReference type="Proteomes" id="UP001596302">
    <property type="component" value="Unassembled WGS sequence"/>
</dbReference>
<dbReference type="InterPro" id="IPR050204">
    <property type="entry name" value="AraC_XylS_family_regulators"/>
</dbReference>
<dbReference type="RefSeq" id="WP_379584670.1">
    <property type="nucleotide sequence ID" value="NZ_JBHSQW010000023.1"/>
</dbReference>
<dbReference type="SUPFAM" id="SSF46689">
    <property type="entry name" value="Homeodomain-like"/>
    <property type="match status" value="2"/>
</dbReference>
<dbReference type="Pfam" id="PF12833">
    <property type="entry name" value="HTH_18"/>
    <property type="match status" value="1"/>
</dbReference>
<name>A0ABW1J2L6_9PSEU</name>
<keyword evidence="6" id="KW-1185">Reference proteome</keyword>
<dbReference type="Gene3D" id="1.10.10.60">
    <property type="entry name" value="Homeodomain-like"/>
    <property type="match status" value="1"/>
</dbReference>
<evidence type="ECO:0000256" key="2">
    <source>
        <dbReference type="ARBA" id="ARBA00023125"/>
    </source>
</evidence>
<evidence type="ECO:0000256" key="1">
    <source>
        <dbReference type="ARBA" id="ARBA00023015"/>
    </source>
</evidence>
<sequence>MSRLTKLGFIDVRRTSNPVRRRVRSRGIPPALEKHEIFYTEHPHDAAELIGKAFSPATLTRGDLDSQRFAASLHGVRLRDVSMLYVDLAIAATLDIPSIGPYFAVHMPTNGRAVCKQDGRTFEANPIRALVTSPGMALTMRFDHDSPQLVIRIEQAALERHLARMLGGSLSRPIVFEPEMDLTTDAAMRWHGAIQLLHTEVYYPGSLVQRGQGIGALEELVMSSLLLLQPSSHQAQLTGQTEQPGRRVVRAALDYIEEHLGERITMNDIAKAVHMSVRAVQQGFREELGTTPTVYLRDRRLERAREDLTDAEPSDGVTVTDVAERWGFSHLGSFAALYRKRWGESPSETLRR</sequence>
<evidence type="ECO:0000259" key="4">
    <source>
        <dbReference type="PROSITE" id="PS01124"/>
    </source>
</evidence>
<reference evidence="6" key="1">
    <citation type="journal article" date="2019" name="Int. J. Syst. Evol. Microbiol.">
        <title>The Global Catalogue of Microorganisms (GCM) 10K type strain sequencing project: providing services to taxonomists for standard genome sequencing and annotation.</title>
        <authorList>
            <consortium name="The Broad Institute Genomics Platform"/>
            <consortium name="The Broad Institute Genome Sequencing Center for Infectious Disease"/>
            <person name="Wu L."/>
            <person name="Ma J."/>
        </authorList>
    </citation>
    <scope>NUCLEOTIDE SEQUENCE [LARGE SCALE GENOMIC DNA]</scope>
    <source>
        <strain evidence="6">CCM 8391</strain>
    </source>
</reference>
<protein>
    <submittedName>
        <fullName evidence="5">AraC family transcriptional regulator</fullName>
    </submittedName>
</protein>
<dbReference type="PANTHER" id="PTHR46796:SF12">
    <property type="entry name" value="HTH-TYPE DNA-BINDING TRANSCRIPTIONAL ACTIVATOR EUTR"/>
    <property type="match status" value="1"/>
</dbReference>
<dbReference type="InterPro" id="IPR009057">
    <property type="entry name" value="Homeodomain-like_sf"/>
</dbReference>
<dbReference type="PROSITE" id="PS01124">
    <property type="entry name" value="HTH_ARAC_FAMILY_2"/>
    <property type="match status" value="1"/>
</dbReference>
<keyword evidence="1" id="KW-0805">Transcription regulation</keyword>
<gene>
    <name evidence="5" type="ORF">ACFQE5_10565</name>
</gene>
<comment type="caution">
    <text evidence="5">The sequence shown here is derived from an EMBL/GenBank/DDBJ whole genome shotgun (WGS) entry which is preliminary data.</text>
</comment>
<dbReference type="SMART" id="SM00342">
    <property type="entry name" value="HTH_ARAC"/>
    <property type="match status" value="1"/>
</dbReference>
<dbReference type="PANTHER" id="PTHR46796">
    <property type="entry name" value="HTH-TYPE TRANSCRIPTIONAL ACTIVATOR RHAS-RELATED"/>
    <property type="match status" value="1"/>
</dbReference>